<protein>
    <submittedName>
        <fullName evidence="3">Tripartite tricarboxylate transporter TctB family protein</fullName>
    </submittedName>
</protein>
<sequence length="150" mass="16822">MPNRAERRANAKRNRKGTVKQPARYQARSREGLVDEYSLQEKSIRLQDGQTGEWKPSAKTDLPVQSTSSTVREPGKLSLPHTARGWIRFLCWLLIVLSAMAFFVVMWIPNMPTWSVIVVSAVFAVGVLSLFFVSGDPKDNPNVDEYGTAV</sequence>
<name>A0ABX0CFU8_9BIFI</name>
<keyword evidence="2" id="KW-0472">Membrane</keyword>
<keyword evidence="2" id="KW-0812">Transmembrane</keyword>
<feature type="transmembrane region" description="Helical" evidence="2">
    <location>
        <begin position="86"/>
        <end position="108"/>
    </location>
</feature>
<feature type="transmembrane region" description="Helical" evidence="2">
    <location>
        <begin position="114"/>
        <end position="133"/>
    </location>
</feature>
<feature type="region of interest" description="Disordered" evidence="1">
    <location>
        <begin position="1"/>
        <end position="30"/>
    </location>
</feature>
<keyword evidence="4" id="KW-1185">Reference proteome</keyword>
<reference evidence="3 4" key="1">
    <citation type="submission" date="2019-10" db="EMBL/GenBank/DDBJ databases">
        <title>Bifidobacterium from non-human primates.</title>
        <authorList>
            <person name="Modesto M."/>
        </authorList>
    </citation>
    <scope>NUCLEOTIDE SEQUENCE [LARGE SCALE GENOMIC DNA]</scope>
    <source>
        <strain evidence="3 4">SMA1</strain>
    </source>
</reference>
<evidence type="ECO:0000313" key="4">
    <source>
        <dbReference type="Proteomes" id="UP000475155"/>
    </source>
</evidence>
<evidence type="ECO:0000313" key="3">
    <source>
        <dbReference type="EMBL" id="NEH11523.1"/>
    </source>
</evidence>
<proteinExistence type="predicted"/>
<evidence type="ECO:0000256" key="1">
    <source>
        <dbReference type="SAM" id="MobiDB-lite"/>
    </source>
</evidence>
<comment type="caution">
    <text evidence="3">The sequence shown here is derived from an EMBL/GenBank/DDBJ whole genome shotgun (WGS) entry which is preliminary data.</text>
</comment>
<accession>A0ABX0CFU8</accession>
<evidence type="ECO:0000256" key="2">
    <source>
        <dbReference type="SAM" id="Phobius"/>
    </source>
</evidence>
<gene>
    <name evidence="3" type="ORF">GFD18_05410</name>
</gene>
<dbReference type="RefSeq" id="WP_163200446.1">
    <property type="nucleotide sequence ID" value="NZ_WHZU01000007.1"/>
</dbReference>
<dbReference type="Proteomes" id="UP000475155">
    <property type="component" value="Unassembled WGS sequence"/>
</dbReference>
<feature type="region of interest" description="Disordered" evidence="1">
    <location>
        <begin position="47"/>
        <end position="73"/>
    </location>
</feature>
<dbReference type="EMBL" id="WHZU01000007">
    <property type="protein sequence ID" value="NEH11523.1"/>
    <property type="molecule type" value="Genomic_DNA"/>
</dbReference>
<keyword evidence="2" id="KW-1133">Transmembrane helix</keyword>
<organism evidence="3 4">
    <name type="scientific">Bifidobacterium saimiriisciurei</name>
    <dbReference type="NCBI Taxonomy" id="2661627"/>
    <lineage>
        <taxon>Bacteria</taxon>
        <taxon>Bacillati</taxon>
        <taxon>Actinomycetota</taxon>
        <taxon>Actinomycetes</taxon>
        <taxon>Bifidobacteriales</taxon>
        <taxon>Bifidobacteriaceae</taxon>
        <taxon>Bifidobacterium</taxon>
    </lineage>
</organism>